<dbReference type="InterPro" id="IPR029063">
    <property type="entry name" value="SAM-dependent_MTases_sf"/>
</dbReference>
<dbReference type="PANTHER" id="PTHR35897">
    <property type="entry name" value="METHYLTRANSFERASE AUSD"/>
    <property type="match status" value="1"/>
</dbReference>
<accession>A0A2B7XQF8</accession>
<protein>
    <recommendedName>
        <fullName evidence="4">Methyltransferase domain-containing protein</fullName>
    </recommendedName>
</protein>
<feature type="region of interest" description="Disordered" evidence="1">
    <location>
        <begin position="1"/>
        <end position="22"/>
    </location>
</feature>
<dbReference type="AlphaFoldDB" id="A0A2B7XQF8"/>
<sequence length="298" mass="34388">MDAPSAVRKYSEPEYAKPDQQKTNSPYWRAKIDKYLIPETQRLLDEYSNIPLEKQSYHVHKIRDQAWAIRSYPCTGLGMWLDPFLPHSPSYQTILQRLRDGARLIEIGCFLGNDLCRLAFDGAPTDNMYGVDIVNHWDVSFAMYRDRGRFKAQFIQANLLSNLDESPALKELQGTVDIIYVSAVLHQWDWKGQVEAAKRVAAFTRAPSREGCKAMIVGYQVEMLRQRKWSMKRHRYPCGGILQRPLQSSGEQVGAETGTTWKTESRLRSYEEMGWDPADFAWLEPGDMALDFVVTRIR</sequence>
<comment type="caution">
    <text evidence="2">The sequence shown here is derived from an EMBL/GenBank/DDBJ whole genome shotgun (WGS) entry which is preliminary data.</text>
</comment>
<dbReference type="Proteomes" id="UP000223968">
    <property type="component" value="Unassembled WGS sequence"/>
</dbReference>
<name>A0A2B7XQF8_9EURO</name>
<evidence type="ECO:0008006" key="4">
    <source>
        <dbReference type="Google" id="ProtNLM"/>
    </source>
</evidence>
<proteinExistence type="predicted"/>
<dbReference type="PANTHER" id="PTHR35897:SF2">
    <property type="entry name" value="METHYLTRANSFERASE DOMAIN-CONTAINING PROTEIN"/>
    <property type="match status" value="1"/>
</dbReference>
<evidence type="ECO:0000313" key="2">
    <source>
        <dbReference type="EMBL" id="PGH14004.1"/>
    </source>
</evidence>
<dbReference type="EMBL" id="PDNB01000039">
    <property type="protein sequence ID" value="PGH14004.1"/>
    <property type="molecule type" value="Genomic_DNA"/>
</dbReference>
<evidence type="ECO:0000256" key="1">
    <source>
        <dbReference type="SAM" id="MobiDB-lite"/>
    </source>
</evidence>
<dbReference type="STRING" id="1447875.A0A2B7XQF8"/>
<evidence type="ECO:0000313" key="3">
    <source>
        <dbReference type="Proteomes" id="UP000223968"/>
    </source>
</evidence>
<reference evidence="2 3" key="1">
    <citation type="submission" date="2017-10" db="EMBL/GenBank/DDBJ databases">
        <title>Comparative genomics in systemic dimorphic fungi from Ajellomycetaceae.</title>
        <authorList>
            <person name="Munoz J.F."/>
            <person name="Mcewen J.G."/>
            <person name="Clay O.K."/>
            <person name="Cuomo C.A."/>
        </authorList>
    </citation>
    <scope>NUCLEOTIDE SEQUENCE [LARGE SCALE GENOMIC DNA]</scope>
    <source>
        <strain evidence="2 3">UAMH5409</strain>
    </source>
</reference>
<feature type="compositionally biased region" description="Basic and acidic residues" evidence="1">
    <location>
        <begin position="9"/>
        <end position="20"/>
    </location>
</feature>
<organism evidence="2 3">
    <name type="scientific">Helicocarpus griseus UAMH5409</name>
    <dbReference type="NCBI Taxonomy" id="1447875"/>
    <lineage>
        <taxon>Eukaryota</taxon>
        <taxon>Fungi</taxon>
        <taxon>Dikarya</taxon>
        <taxon>Ascomycota</taxon>
        <taxon>Pezizomycotina</taxon>
        <taxon>Eurotiomycetes</taxon>
        <taxon>Eurotiomycetidae</taxon>
        <taxon>Onygenales</taxon>
        <taxon>Ajellomycetaceae</taxon>
        <taxon>Helicocarpus</taxon>
    </lineage>
</organism>
<keyword evidence="3" id="KW-1185">Reference proteome</keyword>
<gene>
    <name evidence="2" type="ORF">AJ79_03273</name>
</gene>
<dbReference type="Gene3D" id="3.40.50.150">
    <property type="entry name" value="Vaccinia Virus protein VP39"/>
    <property type="match status" value="1"/>
</dbReference>
<dbReference type="SUPFAM" id="SSF53335">
    <property type="entry name" value="S-adenosyl-L-methionine-dependent methyltransferases"/>
    <property type="match status" value="1"/>
</dbReference>
<dbReference type="OrthoDB" id="2094832at2759"/>
<dbReference type="InterPro" id="IPR051654">
    <property type="entry name" value="Meroterpenoid_MTases"/>
</dbReference>